<dbReference type="EMBL" id="FNBW01000004">
    <property type="protein sequence ID" value="SDF54398.1"/>
    <property type="molecule type" value="Genomic_DNA"/>
</dbReference>
<dbReference type="Pfam" id="PF00149">
    <property type="entry name" value="Metallophos"/>
    <property type="match status" value="1"/>
</dbReference>
<dbReference type="GO" id="GO:0110154">
    <property type="term" value="P:RNA decapping"/>
    <property type="evidence" value="ECO:0007669"/>
    <property type="project" value="TreeGrafter"/>
</dbReference>
<reference evidence="2 3" key="1">
    <citation type="submission" date="2016-10" db="EMBL/GenBank/DDBJ databases">
        <authorList>
            <person name="Varghese N."/>
            <person name="Submissions S."/>
        </authorList>
    </citation>
    <scope>NUCLEOTIDE SEQUENCE [LARGE SCALE GENOMIC DNA]</scope>
    <source>
        <strain evidence="2 3">DSM 18839</strain>
    </source>
</reference>
<name>A0A8G2BGE5_9PROT</name>
<accession>A0A8G2BGE5</accession>
<dbReference type="SUPFAM" id="SSF56300">
    <property type="entry name" value="Metallo-dependent phosphatases"/>
    <property type="match status" value="1"/>
</dbReference>
<dbReference type="GO" id="GO:0008803">
    <property type="term" value="F:bis(5'-nucleosyl)-tetraphosphatase (symmetrical) activity"/>
    <property type="evidence" value="ECO:0007669"/>
    <property type="project" value="TreeGrafter"/>
</dbReference>
<protein>
    <submittedName>
        <fullName evidence="2">Serine/threonine protein phosphatase 1</fullName>
    </submittedName>
</protein>
<organism evidence="2 3">
    <name type="scientific">Thalassobaculum litoreum DSM 18839</name>
    <dbReference type="NCBI Taxonomy" id="1123362"/>
    <lineage>
        <taxon>Bacteria</taxon>
        <taxon>Pseudomonadati</taxon>
        <taxon>Pseudomonadota</taxon>
        <taxon>Alphaproteobacteria</taxon>
        <taxon>Rhodospirillales</taxon>
        <taxon>Thalassobaculaceae</taxon>
        <taxon>Thalassobaculum</taxon>
    </lineage>
</organism>
<dbReference type="InterPro" id="IPR029052">
    <property type="entry name" value="Metallo-depent_PP-like"/>
</dbReference>
<gene>
    <name evidence="2" type="ORF">SAMN05660686_01611</name>
</gene>
<comment type="caution">
    <text evidence="2">The sequence shown here is derived from an EMBL/GenBank/DDBJ whole genome shotgun (WGS) entry which is preliminary data.</text>
</comment>
<feature type="domain" description="Calcineurin-like phosphoesterase" evidence="1">
    <location>
        <begin position="24"/>
        <end position="233"/>
    </location>
</feature>
<evidence type="ECO:0000313" key="2">
    <source>
        <dbReference type="EMBL" id="SDF54398.1"/>
    </source>
</evidence>
<dbReference type="PANTHER" id="PTHR42850:SF4">
    <property type="entry name" value="ZINC-DEPENDENT ENDOPOLYPHOSPHATASE"/>
    <property type="match status" value="1"/>
</dbReference>
<dbReference type="GO" id="GO:0016791">
    <property type="term" value="F:phosphatase activity"/>
    <property type="evidence" value="ECO:0007669"/>
    <property type="project" value="TreeGrafter"/>
</dbReference>
<dbReference type="OrthoDB" id="9807890at2"/>
<dbReference type="PANTHER" id="PTHR42850">
    <property type="entry name" value="METALLOPHOSPHOESTERASE"/>
    <property type="match status" value="1"/>
</dbReference>
<dbReference type="AlphaFoldDB" id="A0A8G2BGE5"/>
<sequence length="262" mass="29268">MPMISISHGEWLETPKPAASDHLICAIGDVHGRADLLEPLLEALSEDVSGPGVERVTNIFLGDLIDRGPYVKDTLGLAAGGLAMFCDERVPVEDVLLLGNHDVWLKAALEETLHVDELHVWQSNGAVETWHDFAVAASDRPDRIVDTLRRNMPEIVAEAVARMVPMHRIGDWVFVHAGLDPRRPLEDQPEEIVTWIRDAFLEPEDGWPFEVVVVHGHTPEEPFEEPTIRRHRINLDTGAVFTGVLTAIQIRNDRMRFVQASG</sequence>
<proteinExistence type="predicted"/>
<evidence type="ECO:0000313" key="3">
    <source>
        <dbReference type="Proteomes" id="UP000198615"/>
    </source>
</evidence>
<dbReference type="GO" id="GO:0005737">
    <property type="term" value="C:cytoplasm"/>
    <property type="evidence" value="ECO:0007669"/>
    <property type="project" value="TreeGrafter"/>
</dbReference>
<keyword evidence="3" id="KW-1185">Reference proteome</keyword>
<dbReference type="Gene3D" id="3.60.21.10">
    <property type="match status" value="1"/>
</dbReference>
<dbReference type="InterPro" id="IPR004843">
    <property type="entry name" value="Calcineurin-like_PHP"/>
</dbReference>
<evidence type="ECO:0000259" key="1">
    <source>
        <dbReference type="Pfam" id="PF00149"/>
    </source>
</evidence>
<dbReference type="InterPro" id="IPR050126">
    <property type="entry name" value="Ap4A_hydrolase"/>
</dbReference>
<dbReference type="Proteomes" id="UP000198615">
    <property type="component" value="Unassembled WGS sequence"/>
</dbReference>